<keyword evidence="1" id="KW-0540">Nuclease</keyword>
<dbReference type="EMBL" id="MW366843">
    <property type="protein sequence ID" value="QQO90267.1"/>
    <property type="molecule type" value="Genomic_DNA"/>
</dbReference>
<keyword evidence="2" id="KW-1185">Reference proteome</keyword>
<sequence>MGLRRRTYVRPSQVDFLSLSRPDKTAFITEAVVQYWIGKRYSCHIELGLKKRGHLRADVFCLNTKSDTVITEVKSCWQDFKTDKKWQNYKPFCMRMYFAIDETLFATHGTKILEAIEGHSCGLIVIDARGNAAVRSNARRTKMKNEVLARMLIKCAWRGGRFS</sequence>
<evidence type="ECO:0000313" key="2">
    <source>
        <dbReference type="Proteomes" id="UP000596123"/>
    </source>
</evidence>
<protein>
    <submittedName>
        <fullName evidence="1">MmcB-like DNA repair endonuclease</fullName>
    </submittedName>
</protein>
<dbReference type="Proteomes" id="UP000596123">
    <property type="component" value="Segment"/>
</dbReference>
<dbReference type="Pfam" id="PF06319">
    <property type="entry name" value="MmcB-like"/>
    <property type="match status" value="1"/>
</dbReference>
<accession>A0A7T8EQ24</accession>
<dbReference type="GO" id="GO:0004519">
    <property type="term" value="F:endonuclease activity"/>
    <property type="evidence" value="ECO:0007669"/>
    <property type="project" value="UniProtKB-KW"/>
</dbReference>
<dbReference type="InterPro" id="IPR009394">
    <property type="entry name" value="MmcB-like"/>
</dbReference>
<name>A0A7T8EQ24_9CAUD</name>
<evidence type="ECO:0000313" key="1">
    <source>
        <dbReference type="EMBL" id="QQO90267.1"/>
    </source>
</evidence>
<gene>
    <name evidence="1" type="ORF">pEaSNUABM5_00125</name>
</gene>
<organism evidence="1 2">
    <name type="scientific">Erwinia phage pEa_SNUABM_5</name>
    <dbReference type="NCBI Taxonomy" id="2797313"/>
    <lineage>
        <taxon>Viruses</taxon>
        <taxon>Duplodnaviria</taxon>
        <taxon>Heunggongvirae</taxon>
        <taxon>Uroviricota</taxon>
        <taxon>Caudoviricetes</taxon>
        <taxon>Rivsvirus</taxon>
        <taxon>Rivsvirus SNUABM5</taxon>
    </lineage>
</organism>
<keyword evidence="1" id="KW-0255">Endonuclease</keyword>
<keyword evidence="1" id="KW-0378">Hydrolase</keyword>
<proteinExistence type="predicted"/>
<reference evidence="1 2" key="1">
    <citation type="submission" date="2020-12" db="EMBL/GenBank/DDBJ databases">
        <title>Complete genome sequence of Erwinia phage pEa_SNUABM_5.</title>
        <authorList>
            <person name="Kim S.G."/>
            <person name="Lee S.B."/>
            <person name="Kwon J."/>
            <person name="Park S.C."/>
        </authorList>
    </citation>
    <scope>NUCLEOTIDE SEQUENCE [LARGE SCALE GENOMIC DNA]</scope>
</reference>